<proteinExistence type="predicted"/>
<evidence type="ECO:0000313" key="3">
    <source>
        <dbReference type="Proteomes" id="UP000631114"/>
    </source>
</evidence>
<keyword evidence="3" id="KW-1185">Reference proteome</keyword>
<dbReference type="SUPFAM" id="SSF53098">
    <property type="entry name" value="Ribonuclease H-like"/>
    <property type="match status" value="1"/>
</dbReference>
<dbReference type="InterPro" id="IPR036397">
    <property type="entry name" value="RNaseH_sf"/>
</dbReference>
<dbReference type="InterPro" id="IPR053151">
    <property type="entry name" value="RNase_H-like"/>
</dbReference>
<dbReference type="Pfam" id="PF13456">
    <property type="entry name" value="RVT_3"/>
    <property type="match status" value="1"/>
</dbReference>
<dbReference type="PANTHER" id="PTHR47723:SF19">
    <property type="entry name" value="POLYNUCLEOTIDYL TRANSFERASE, RIBONUCLEASE H-LIKE SUPERFAMILY PROTEIN"/>
    <property type="match status" value="1"/>
</dbReference>
<accession>A0A835IZK8</accession>
<dbReference type="GO" id="GO:0004523">
    <property type="term" value="F:RNA-DNA hybrid ribonuclease activity"/>
    <property type="evidence" value="ECO:0007669"/>
    <property type="project" value="InterPro"/>
</dbReference>
<reference evidence="2 3" key="1">
    <citation type="submission" date="2020-10" db="EMBL/GenBank/DDBJ databases">
        <title>The Coptis chinensis genome and diversification of protoberbering-type alkaloids.</title>
        <authorList>
            <person name="Wang B."/>
            <person name="Shu S."/>
            <person name="Song C."/>
            <person name="Liu Y."/>
        </authorList>
    </citation>
    <scope>NUCLEOTIDE SEQUENCE [LARGE SCALE GENOMIC DNA]</scope>
    <source>
        <strain evidence="2">HL-2020</strain>
        <tissue evidence="2">Leaf</tissue>
    </source>
</reference>
<dbReference type="EMBL" id="JADFTS010000001">
    <property type="protein sequence ID" value="KAF9626403.1"/>
    <property type="molecule type" value="Genomic_DNA"/>
</dbReference>
<dbReference type="Pfam" id="PF13966">
    <property type="entry name" value="zf-RVT"/>
    <property type="match status" value="1"/>
</dbReference>
<dbReference type="InterPro" id="IPR002156">
    <property type="entry name" value="RNaseH_domain"/>
</dbReference>
<dbReference type="Proteomes" id="UP000631114">
    <property type="component" value="Unassembled WGS sequence"/>
</dbReference>
<gene>
    <name evidence="2" type="ORF">IFM89_033222</name>
</gene>
<dbReference type="InterPro" id="IPR026960">
    <property type="entry name" value="RVT-Znf"/>
</dbReference>
<name>A0A835IZK8_9MAGN</name>
<evidence type="ECO:0000259" key="1">
    <source>
        <dbReference type="PROSITE" id="PS50879"/>
    </source>
</evidence>
<dbReference type="GO" id="GO:0003676">
    <property type="term" value="F:nucleic acid binding"/>
    <property type="evidence" value="ECO:0007669"/>
    <property type="project" value="InterPro"/>
</dbReference>
<comment type="caution">
    <text evidence="2">The sequence shown here is derived from an EMBL/GenBank/DDBJ whole genome shotgun (WGS) entry which is preliminary data.</text>
</comment>
<dbReference type="CDD" id="cd06222">
    <property type="entry name" value="RNase_H_like"/>
    <property type="match status" value="1"/>
</dbReference>
<feature type="domain" description="RNase H type-1" evidence="1">
    <location>
        <begin position="230"/>
        <end position="343"/>
    </location>
</feature>
<dbReference type="InterPro" id="IPR012337">
    <property type="entry name" value="RNaseH-like_sf"/>
</dbReference>
<dbReference type="PROSITE" id="PS50879">
    <property type="entry name" value="RNASE_H_1"/>
    <property type="match status" value="1"/>
</dbReference>
<protein>
    <recommendedName>
        <fullName evidence="1">RNase H type-1 domain-containing protein</fullName>
    </recommendedName>
</protein>
<dbReference type="PANTHER" id="PTHR47723">
    <property type="entry name" value="OS05G0353850 PROTEIN"/>
    <property type="match status" value="1"/>
</dbReference>
<dbReference type="AlphaFoldDB" id="A0A835IZK8"/>
<dbReference type="InterPro" id="IPR044730">
    <property type="entry name" value="RNase_H-like_dom_plant"/>
</dbReference>
<dbReference type="OrthoDB" id="1748554at2759"/>
<dbReference type="Gene3D" id="3.30.420.10">
    <property type="entry name" value="Ribonuclease H-like superfamily/Ribonuclease H"/>
    <property type="match status" value="1"/>
</dbReference>
<organism evidence="2 3">
    <name type="scientific">Coptis chinensis</name>
    <dbReference type="NCBI Taxonomy" id="261450"/>
    <lineage>
        <taxon>Eukaryota</taxon>
        <taxon>Viridiplantae</taxon>
        <taxon>Streptophyta</taxon>
        <taxon>Embryophyta</taxon>
        <taxon>Tracheophyta</taxon>
        <taxon>Spermatophyta</taxon>
        <taxon>Magnoliopsida</taxon>
        <taxon>Ranunculales</taxon>
        <taxon>Ranunculaceae</taxon>
        <taxon>Coptidoideae</taxon>
        <taxon>Coptis</taxon>
    </lineage>
</organism>
<evidence type="ECO:0000313" key="2">
    <source>
        <dbReference type="EMBL" id="KAF9626403.1"/>
    </source>
</evidence>
<sequence length="343" mass="38702">MKQILCNLGVEISQLELPNQHREDSRVWRQSTDGLFTVGSAYEVIRERANALPWTKFLWTAEVLPRTLGTGWKVLHGAMHTNEKLRGKNFKMVSRCCICTVAEETQDHILFECSFAQRCWELIAHNMQHHTRIANREEMFIKCRNESPLLQDLWKAASISCLVAVIYGNKKSSISSVMSQVRRAVNRANDRSKKHMHNTTRDLEVLKAWKLPPKLRKAPCTLECYWVAPPSNMIKVNADGCSRGNPKNSGWGTLLRDSNGNVIGAYIGGLGIATNFIAESFAIVEGISKAAELGWKLILVEFDSTAAVKSFQNDQVHWQIRAALDKVKELADWIIVTNRIEGG</sequence>